<evidence type="ECO:0008006" key="3">
    <source>
        <dbReference type="Google" id="ProtNLM"/>
    </source>
</evidence>
<evidence type="ECO:0000313" key="1">
    <source>
        <dbReference type="EMBL" id="KAK9889421.1"/>
    </source>
</evidence>
<accession>A0AAW1V149</accession>
<dbReference type="Proteomes" id="UP001431783">
    <property type="component" value="Unassembled WGS sequence"/>
</dbReference>
<gene>
    <name evidence="1" type="ORF">WA026_004693</name>
</gene>
<comment type="caution">
    <text evidence="1">The sequence shown here is derived from an EMBL/GenBank/DDBJ whole genome shotgun (WGS) entry which is preliminary data.</text>
</comment>
<dbReference type="EMBL" id="JARQZJ010000122">
    <property type="protein sequence ID" value="KAK9889421.1"/>
    <property type="molecule type" value="Genomic_DNA"/>
</dbReference>
<name>A0AAW1V149_9CUCU</name>
<protein>
    <recommendedName>
        <fullName evidence="3">Apoptosis regulatory protein Siva</fullName>
    </recommendedName>
</protein>
<evidence type="ECO:0000313" key="2">
    <source>
        <dbReference type="Proteomes" id="UP001431783"/>
    </source>
</evidence>
<keyword evidence="2" id="KW-1185">Reference proteome</keyword>
<dbReference type="AlphaFoldDB" id="A0AAW1V149"/>
<organism evidence="1 2">
    <name type="scientific">Henosepilachna vigintioctopunctata</name>
    <dbReference type="NCBI Taxonomy" id="420089"/>
    <lineage>
        <taxon>Eukaryota</taxon>
        <taxon>Metazoa</taxon>
        <taxon>Ecdysozoa</taxon>
        <taxon>Arthropoda</taxon>
        <taxon>Hexapoda</taxon>
        <taxon>Insecta</taxon>
        <taxon>Pterygota</taxon>
        <taxon>Neoptera</taxon>
        <taxon>Endopterygota</taxon>
        <taxon>Coleoptera</taxon>
        <taxon>Polyphaga</taxon>
        <taxon>Cucujiformia</taxon>
        <taxon>Coccinelloidea</taxon>
        <taxon>Coccinellidae</taxon>
        <taxon>Epilachninae</taxon>
        <taxon>Epilachnini</taxon>
        <taxon>Henosepilachna</taxon>
    </lineage>
</organism>
<reference evidence="1 2" key="1">
    <citation type="submission" date="2023-03" db="EMBL/GenBank/DDBJ databases">
        <title>Genome insight into feeding habits of ladybird beetles.</title>
        <authorList>
            <person name="Li H.-S."/>
            <person name="Huang Y.-H."/>
            <person name="Pang H."/>
        </authorList>
    </citation>
    <scope>NUCLEOTIDE SEQUENCE [LARGE SCALE GENOMIC DNA]</scope>
    <source>
        <strain evidence="1">SYSU_2023b</strain>
        <tissue evidence="1">Whole body</tissue>
    </source>
</reference>
<proteinExistence type="predicted"/>
<sequence length="104" mass="12023">MQTSFKTLWKKTLKVRNISSTASEKTINLLFEGALKCKDRMETPLKCTCLKENHSSYCYYCNKILCPNCVRLCDLCKEDFCSNCSLFMHDLNRDTVCLSCLNDI</sequence>